<evidence type="ECO:0000313" key="1">
    <source>
        <dbReference type="EMBL" id="NGO39458.1"/>
    </source>
</evidence>
<evidence type="ECO:0000313" key="2">
    <source>
        <dbReference type="Proteomes" id="UP000477311"/>
    </source>
</evidence>
<accession>A0A6M1RHB7</accession>
<organism evidence="1 2">
    <name type="scientific">Limisphaera ngatamarikiensis</name>
    <dbReference type="NCBI Taxonomy" id="1324935"/>
    <lineage>
        <taxon>Bacteria</taxon>
        <taxon>Pseudomonadati</taxon>
        <taxon>Verrucomicrobiota</taxon>
        <taxon>Verrucomicrobiia</taxon>
        <taxon>Limisphaerales</taxon>
        <taxon>Limisphaeraceae</taxon>
        <taxon>Limisphaera</taxon>
    </lineage>
</organism>
<dbReference type="Pfam" id="PF17957">
    <property type="entry name" value="Big_7"/>
    <property type="match status" value="1"/>
</dbReference>
<gene>
    <name evidence="1" type="ORF">G4L39_08625</name>
</gene>
<name>A0A6M1RHB7_9BACT</name>
<dbReference type="RefSeq" id="WP_165107483.1">
    <property type="nucleotide sequence ID" value="NZ_JAAKYA010000053.1"/>
</dbReference>
<protein>
    <submittedName>
        <fullName evidence="1">Uncharacterized protein</fullName>
    </submittedName>
</protein>
<dbReference type="Gene3D" id="2.60.40.10">
    <property type="entry name" value="Immunoglobulins"/>
    <property type="match status" value="1"/>
</dbReference>
<dbReference type="InterPro" id="IPR013783">
    <property type="entry name" value="Ig-like_fold"/>
</dbReference>
<dbReference type="Proteomes" id="UP000477311">
    <property type="component" value="Unassembled WGS sequence"/>
</dbReference>
<dbReference type="Gene3D" id="2.60.120.260">
    <property type="entry name" value="Galactose-binding domain-like"/>
    <property type="match status" value="1"/>
</dbReference>
<reference evidence="1 2" key="1">
    <citation type="submission" date="2020-02" db="EMBL/GenBank/DDBJ databases">
        <title>Draft genome sequence of Limisphaera ngatamarikiensis NGM72.4T, a thermophilic Verrucomicrobia grouped in subdivision 3.</title>
        <authorList>
            <person name="Carere C.R."/>
            <person name="Steen J."/>
            <person name="Hugenholtz P."/>
            <person name="Stott M.B."/>
        </authorList>
    </citation>
    <scope>NUCLEOTIDE SEQUENCE [LARGE SCALE GENOMIC DNA]</scope>
    <source>
        <strain evidence="1 2">NGM72.4</strain>
    </source>
</reference>
<comment type="caution">
    <text evidence="1">The sequence shown here is derived from an EMBL/GenBank/DDBJ whole genome shotgun (WGS) entry which is preliminary data.</text>
</comment>
<dbReference type="AlphaFoldDB" id="A0A6M1RHB7"/>
<keyword evidence="2" id="KW-1185">Reference proteome</keyword>
<dbReference type="EMBL" id="JAAKYA010000053">
    <property type="protein sequence ID" value="NGO39458.1"/>
    <property type="molecule type" value="Genomic_DNA"/>
</dbReference>
<sequence length="985" mass="105070">MKTLLNPSVISHAVQCSRWIATGLAALALLAGPGTARAAKIAYIHDGQNKRDTVKLIRILRAQGHDLTVIATPPAANVLTADQYAAQGYQLLIVDENISSGNVGNKFRNSPVPVINWEGFLYSGDRSALNADSGLVGGTYNTAAEAAAVNGGAGADYGQVVNETAINIVNPSHPLAAGLPAGLVHVFDPNFVPADPSEGSGVITFVGNRTLTPAAVAVATVPGFPNGYAIMAVDAGVPNADGTTTRARWVHLPWNDTDPSRRVMVEPSFFLFEAAVAWALGLPSPTKIYNLQPEPAGFLPTNTPISFSVDKTTASGSTVAASGIRLTINGTDVTADATITDGGNRWNVLYNRPLQPNRNYVIIASATAADGGFSARQTEIDTFDANNYTFEAEDFNFTDPYPGGTPGQYFDNPILCDTIGGGTPNCYFDRVGTQGIDKYEINRVVTVTTPATNEVYRYGPQVAIRDEFMDTFVSNDPVRRQKYVDAGLLEYEVRNLVTGEWMNYTRTFPAGTYHIYARLSATAPFTLQMDFVDNPTVENQTLTKIGRFVGNATGGYVLVPLTDDAGTAPLVVQFDGTPKTIRVTALSDGVVLNYFMLVPSAAPVNQAPSVTITQPAAGDRVFEGDSLEIRADITDDGTITNVQFYAGLAEPLTLIGQLTSPPWSLSHTLPRPGGVNTYTLRVVATDNGGLTGQAEVTVKLVDPTLRFVSTAVGQGADVQLNEYNNAPQDTASNGPQLNARTASTVNEVIALRFDLTGYPIGQLRDVTLNLINFRNNSQRLLHFYGVKDGTVGLDNNGVTPGFTDNTWDEASPDLRFSTMPGLYYNGEPDQGYDTNNVVDLGTLTMHGTKGQPEVFASQALTDFINQSPDPLITILVDVDTLSTGQSRFASKEATALDGGTPTGQPGEFAPYLSFRVAAPPTLRIEAFTLSGNQLVLRWSGGTGPFAIQQKTRLEDPWTTVQSGLTGNSATLPITGNSGFFRVVGQ</sequence>
<proteinExistence type="predicted"/>